<accession>A0A5D3CWF5</accession>
<reference evidence="1 2" key="1">
    <citation type="submission" date="2019-08" db="EMBL/GenBank/DDBJ databases">
        <title>Draft genome sequences of two oriental melons (Cucumis melo L. var makuwa).</title>
        <authorList>
            <person name="Kwon S.-Y."/>
        </authorList>
    </citation>
    <scope>NUCLEOTIDE SEQUENCE [LARGE SCALE GENOMIC DNA]</scope>
    <source>
        <strain evidence="2">cv. Chang Bougi</strain>
        <tissue evidence="1">Leaf</tissue>
    </source>
</reference>
<name>A0A5D3CWF5_CUCMM</name>
<protein>
    <submittedName>
        <fullName evidence="1">Thiol-disulfide oxidoreductase DCC</fullName>
    </submittedName>
</protein>
<dbReference type="Pfam" id="PF04134">
    <property type="entry name" value="DCC1-like"/>
    <property type="match status" value="1"/>
</dbReference>
<dbReference type="InterPro" id="IPR052927">
    <property type="entry name" value="DCC_oxidoreductase"/>
</dbReference>
<dbReference type="AlphaFoldDB" id="A0A5D3CWF5"/>
<dbReference type="PANTHER" id="PTHR33639:SF1">
    <property type="entry name" value="T23E23.25"/>
    <property type="match status" value="1"/>
</dbReference>
<comment type="caution">
    <text evidence="1">The sequence shown here is derived from an EMBL/GenBank/DDBJ whole genome shotgun (WGS) entry which is preliminary data.</text>
</comment>
<organism evidence="1 2">
    <name type="scientific">Cucumis melo var. makuwa</name>
    <name type="common">Oriental melon</name>
    <dbReference type="NCBI Taxonomy" id="1194695"/>
    <lineage>
        <taxon>Eukaryota</taxon>
        <taxon>Viridiplantae</taxon>
        <taxon>Streptophyta</taxon>
        <taxon>Embryophyta</taxon>
        <taxon>Tracheophyta</taxon>
        <taxon>Spermatophyta</taxon>
        <taxon>Magnoliopsida</taxon>
        <taxon>eudicotyledons</taxon>
        <taxon>Gunneridae</taxon>
        <taxon>Pentapetalae</taxon>
        <taxon>rosids</taxon>
        <taxon>fabids</taxon>
        <taxon>Cucurbitales</taxon>
        <taxon>Cucurbitaceae</taxon>
        <taxon>Benincaseae</taxon>
        <taxon>Cucumis</taxon>
    </lineage>
</organism>
<dbReference type="Proteomes" id="UP000321947">
    <property type="component" value="Unassembled WGS sequence"/>
</dbReference>
<sequence length="286" mass="31770">MATKLLTNGFRHLVFTSTATIRPTSFTTSSSLSSFRRVFLSKFSSPLPSSSGIDCSTAAPANIGDVPEEVVGDYVDAVSPAVAVNSSAAQPVFPTLLQPRVVIYDGVCHLCHRGSTSFLSVFKSLCLLFILIPLFHENVSLLPLLHSKNSSVKWVIKVDKYKKIKFCCLQSKTAEPYLRLSGLDREHVSHRFVFIEGHGSYHQGSTGVHCNSAAALRVLSYLPLPYSALSAFLIIPAPLRDSIYDTVARHRYDMFVKAEGCLVLLDEELLERFIDREELLNQRHHE</sequence>
<dbReference type="PANTHER" id="PTHR33639">
    <property type="entry name" value="THIOL-DISULFIDE OXIDOREDUCTASE DCC"/>
    <property type="match status" value="1"/>
</dbReference>
<dbReference type="GO" id="GO:0015035">
    <property type="term" value="F:protein-disulfide reductase activity"/>
    <property type="evidence" value="ECO:0007669"/>
    <property type="project" value="InterPro"/>
</dbReference>
<evidence type="ECO:0000313" key="1">
    <source>
        <dbReference type="EMBL" id="TYK15578.1"/>
    </source>
</evidence>
<proteinExistence type="predicted"/>
<gene>
    <name evidence="1" type="ORF">E5676_scaffold35G00720</name>
</gene>
<dbReference type="EMBL" id="SSTD01008475">
    <property type="protein sequence ID" value="TYK15578.1"/>
    <property type="molecule type" value="Genomic_DNA"/>
</dbReference>
<evidence type="ECO:0000313" key="2">
    <source>
        <dbReference type="Proteomes" id="UP000321947"/>
    </source>
</evidence>
<dbReference type="InterPro" id="IPR007263">
    <property type="entry name" value="DCC1-like"/>
</dbReference>